<dbReference type="GO" id="GO:0030154">
    <property type="term" value="P:cell differentiation"/>
    <property type="evidence" value="ECO:0007669"/>
    <property type="project" value="UniProtKB-ARBA"/>
</dbReference>
<evidence type="ECO:0000313" key="7">
    <source>
        <dbReference type="EMBL" id="KAH7987855.1"/>
    </source>
</evidence>
<dbReference type="PANTHER" id="PTHR22948:SF29">
    <property type="entry name" value="FI02030P-RELATED"/>
    <property type="match status" value="1"/>
</dbReference>
<dbReference type="SMART" id="SM00333">
    <property type="entry name" value="TUDOR"/>
    <property type="match status" value="1"/>
</dbReference>
<evidence type="ECO:0000259" key="6">
    <source>
        <dbReference type="PROSITE" id="PS51644"/>
    </source>
</evidence>
<protein>
    <recommendedName>
        <fullName evidence="6">HTH OST-type domain-containing protein</fullName>
    </recommendedName>
</protein>
<evidence type="ECO:0000256" key="3">
    <source>
        <dbReference type="ARBA" id="ARBA00022737"/>
    </source>
</evidence>
<evidence type="ECO:0000256" key="4">
    <source>
        <dbReference type="ARBA" id="ARBA00022871"/>
    </source>
</evidence>
<keyword evidence="2" id="KW-0963">Cytoplasm</keyword>
<dbReference type="CDD" id="cd09972">
    <property type="entry name" value="LOTUS_TDRD_OSKAR"/>
    <property type="match status" value="1"/>
</dbReference>
<dbReference type="Pfam" id="PF00567">
    <property type="entry name" value="TUDOR"/>
    <property type="match status" value="1"/>
</dbReference>
<keyword evidence="8" id="KW-1185">Reference proteome</keyword>
<organism evidence="7 8">
    <name type="scientific">Rhipicephalus microplus</name>
    <name type="common">Cattle tick</name>
    <name type="synonym">Boophilus microplus</name>
    <dbReference type="NCBI Taxonomy" id="6941"/>
    <lineage>
        <taxon>Eukaryota</taxon>
        <taxon>Metazoa</taxon>
        <taxon>Ecdysozoa</taxon>
        <taxon>Arthropoda</taxon>
        <taxon>Chelicerata</taxon>
        <taxon>Arachnida</taxon>
        <taxon>Acari</taxon>
        <taxon>Parasitiformes</taxon>
        <taxon>Ixodida</taxon>
        <taxon>Ixodoidea</taxon>
        <taxon>Ixodidae</taxon>
        <taxon>Rhipicephalinae</taxon>
        <taxon>Rhipicephalus</taxon>
        <taxon>Boophilus</taxon>
    </lineage>
</organism>
<keyword evidence="3" id="KW-0677">Repeat</keyword>
<gene>
    <name evidence="7" type="ORF">HPB51_026521</name>
</gene>
<sequence length="566" mass="63381">MANSSLSTAVKAKASLSGDLSDVKCVIRALLVVNNGPMSYLTLMKQYKAQEGRAIPYSRFNYTDCVSFLESLTDTVDVIRNGNDVLVSAKIEENLRHVQALVQAQKVRKNPPTSTSPPAKVQAQARAPQLPELVEENLVQLMGDKCTNARVLRDVYLRTFGTSLNAERYGFASLDECVAQLQIRSPAEKKRKRTRVREDIVAVLEQYPEGLYMSHFAEVSARLLGRPLTEGILDLVHRYPSLFRVERRDPRGDLILLPATDVESPQSLPPASPLPLQSRVRVSYVRSPSEISVQQQIEPLCGLTTAMNRFYGTPPQKPPGPLNASPGRLCAAFLEESWQRARVVDYLVGEIIVEVDLLDTGERRWIERCHLRPLASRFADLPAQCTMIQLELPAEVCKWSKTAGERLREMAEDCWLTCNVVDEEGARAQLVNDYGKSLSALLDAEGLCVRASRRVQITSTFALHVVRLGSRRYIFAFDLSGLLGWPGNSALEELERRGIFFRVQHLRRGDDKASWDLVAPLLPKDVDMVYLFPAENIVDAINALGFPTKQLSKEMMCKLSQLADDW</sequence>
<keyword evidence="4" id="KW-0221">Differentiation</keyword>
<name>A0A9J6D2U9_RHIMP</name>
<dbReference type="InterPro" id="IPR035437">
    <property type="entry name" value="SNase_OB-fold_sf"/>
</dbReference>
<dbReference type="PANTHER" id="PTHR22948">
    <property type="entry name" value="TUDOR DOMAIN CONTAINING PROTEIN"/>
    <property type="match status" value="1"/>
</dbReference>
<dbReference type="GO" id="GO:0005737">
    <property type="term" value="C:cytoplasm"/>
    <property type="evidence" value="ECO:0007669"/>
    <property type="project" value="UniProtKB-SubCell"/>
</dbReference>
<dbReference type="Pfam" id="PF12872">
    <property type="entry name" value="OST-HTH"/>
    <property type="match status" value="1"/>
</dbReference>
<feature type="region of interest" description="Disordered" evidence="5">
    <location>
        <begin position="106"/>
        <end position="126"/>
    </location>
</feature>
<comment type="subcellular location">
    <subcellularLocation>
        <location evidence="1">Cytoplasm</location>
    </subcellularLocation>
</comment>
<dbReference type="Gene3D" id="2.30.30.140">
    <property type="match status" value="1"/>
</dbReference>
<reference evidence="7" key="2">
    <citation type="submission" date="2021-09" db="EMBL/GenBank/DDBJ databases">
        <authorList>
            <person name="Jia N."/>
            <person name="Wang J."/>
            <person name="Shi W."/>
            <person name="Du L."/>
            <person name="Sun Y."/>
            <person name="Zhan W."/>
            <person name="Jiang J."/>
            <person name="Wang Q."/>
            <person name="Zhang B."/>
            <person name="Ji P."/>
            <person name="Sakyi L.B."/>
            <person name="Cui X."/>
            <person name="Yuan T."/>
            <person name="Jiang B."/>
            <person name="Yang W."/>
            <person name="Lam T.T.-Y."/>
            <person name="Chang Q."/>
            <person name="Ding S."/>
            <person name="Wang X."/>
            <person name="Zhu J."/>
            <person name="Ruan X."/>
            <person name="Zhao L."/>
            <person name="Wei J."/>
            <person name="Que T."/>
            <person name="Du C."/>
            <person name="Cheng J."/>
            <person name="Dai P."/>
            <person name="Han X."/>
            <person name="Huang E."/>
            <person name="Gao Y."/>
            <person name="Liu J."/>
            <person name="Shao H."/>
            <person name="Ye R."/>
            <person name="Li L."/>
            <person name="Wei W."/>
            <person name="Wang X."/>
            <person name="Wang C."/>
            <person name="Huo Q."/>
            <person name="Li W."/>
            <person name="Guo W."/>
            <person name="Chen H."/>
            <person name="Chen S."/>
            <person name="Zhou L."/>
            <person name="Zhou L."/>
            <person name="Ni X."/>
            <person name="Tian J."/>
            <person name="Zhou Y."/>
            <person name="Sheng Y."/>
            <person name="Liu T."/>
            <person name="Pan Y."/>
            <person name="Xia L."/>
            <person name="Li J."/>
            <person name="Zhao F."/>
            <person name="Cao W."/>
        </authorList>
    </citation>
    <scope>NUCLEOTIDE SEQUENCE</scope>
    <source>
        <strain evidence="7">Rmic-2018</strain>
        <tissue evidence="7">Larvae</tissue>
    </source>
</reference>
<dbReference type="InterPro" id="IPR041966">
    <property type="entry name" value="LOTUS-like"/>
</dbReference>
<evidence type="ECO:0000313" key="8">
    <source>
        <dbReference type="Proteomes" id="UP000821866"/>
    </source>
</evidence>
<dbReference type="EMBL" id="JABSTU010000646">
    <property type="protein sequence ID" value="KAH7987855.1"/>
    <property type="molecule type" value="Genomic_DNA"/>
</dbReference>
<reference evidence="7" key="1">
    <citation type="journal article" date="2020" name="Cell">
        <title>Large-Scale Comparative Analyses of Tick Genomes Elucidate Their Genetic Diversity and Vector Capacities.</title>
        <authorList>
            <consortium name="Tick Genome and Microbiome Consortium (TIGMIC)"/>
            <person name="Jia N."/>
            <person name="Wang J."/>
            <person name="Shi W."/>
            <person name="Du L."/>
            <person name="Sun Y."/>
            <person name="Zhan W."/>
            <person name="Jiang J.F."/>
            <person name="Wang Q."/>
            <person name="Zhang B."/>
            <person name="Ji P."/>
            <person name="Bell-Sakyi L."/>
            <person name="Cui X.M."/>
            <person name="Yuan T.T."/>
            <person name="Jiang B.G."/>
            <person name="Yang W.F."/>
            <person name="Lam T.T."/>
            <person name="Chang Q.C."/>
            <person name="Ding S.J."/>
            <person name="Wang X.J."/>
            <person name="Zhu J.G."/>
            <person name="Ruan X.D."/>
            <person name="Zhao L."/>
            <person name="Wei J.T."/>
            <person name="Ye R.Z."/>
            <person name="Que T.C."/>
            <person name="Du C.H."/>
            <person name="Zhou Y.H."/>
            <person name="Cheng J.X."/>
            <person name="Dai P.F."/>
            <person name="Guo W.B."/>
            <person name="Han X.H."/>
            <person name="Huang E.J."/>
            <person name="Li L.F."/>
            <person name="Wei W."/>
            <person name="Gao Y.C."/>
            <person name="Liu J.Z."/>
            <person name="Shao H.Z."/>
            <person name="Wang X."/>
            <person name="Wang C.C."/>
            <person name="Yang T.C."/>
            <person name="Huo Q.B."/>
            <person name="Li W."/>
            <person name="Chen H.Y."/>
            <person name="Chen S.E."/>
            <person name="Zhou L.G."/>
            <person name="Ni X.B."/>
            <person name="Tian J.H."/>
            <person name="Sheng Y."/>
            <person name="Liu T."/>
            <person name="Pan Y.S."/>
            <person name="Xia L.Y."/>
            <person name="Li J."/>
            <person name="Zhao F."/>
            <person name="Cao W.C."/>
        </authorList>
    </citation>
    <scope>NUCLEOTIDE SEQUENCE</scope>
    <source>
        <strain evidence="7">Rmic-2018</strain>
    </source>
</reference>
<dbReference type="Gene3D" id="3.30.420.610">
    <property type="entry name" value="LOTUS domain-like"/>
    <property type="match status" value="2"/>
</dbReference>
<proteinExistence type="predicted"/>
<feature type="domain" description="HTH OST-type" evidence="6">
    <location>
        <begin position="19"/>
        <end position="91"/>
    </location>
</feature>
<dbReference type="InterPro" id="IPR025605">
    <property type="entry name" value="OST-HTH/LOTUS_dom"/>
</dbReference>
<dbReference type="AlphaFoldDB" id="A0A9J6D2U9"/>
<dbReference type="InterPro" id="IPR050621">
    <property type="entry name" value="Tudor_domain_containing"/>
</dbReference>
<keyword evidence="4" id="KW-0744">Spermatogenesis</keyword>
<accession>A0A9J6D2U9</accession>
<evidence type="ECO:0000256" key="2">
    <source>
        <dbReference type="ARBA" id="ARBA00022490"/>
    </source>
</evidence>
<evidence type="ECO:0000256" key="1">
    <source>
        <dbReference type="ARBA" id="ARBA00004496"/>
    </source>
</evidence>
<evidence type="ECO:0000256" key="5">
    <source>
        <dbReference type="SAM" id="MobiDB-lite"/>
    </source>
</evidence>
<dbReference type="PROSITE" id="PS51644">
    <property type="entry name" value="HTH_OST"/>
    <property type="match status" value="1"/>
</dbReference>
<dbReference type="GO" id="GO:0007283">
    <property type="term" value="P:spermatogenesis"/>
    <property type="evidence" value="ECO:0007669"/>
    <property type="project" value="UniProtKB-KW"/>
</dbReference>
<dbReference type="Proteomes" id="UP000821866">
    <property type="component" value="Unassembled WGS sequence"/>
</dbReference>
<dbReference type="SUPFAM" id="SSF63748">
    <property type="entry name" value="Tudor/PWWP/MBT"/>
    <property type="match status" value="1"/>
</dbReference>
<comment type="caution">
    <text evidence="7">The sequence shown here is derived from an EMBL/GenBank/DDBJ whole genome shotgun (WGS) entry which is preliminary data.</text>
</comment>
<dbReference type="InterPro" id="IPR002999">
    <property type="entry name" value="Tudor"/>
</dbReference>
<dbReference type="Gene3D" id="2.40.50.90">
    <property type="match status" value="1"/>
</dbReference>